<evidence type="ECO:0000256" key="8">
    <source>
        <dbReference type="ARBA" id="ARBA00023077"/>
    </source>
</evidence>
<evidence type="ECO:0000256" key="5">
    <source>
        <dbReference type="ARBA" id="ARBA00022692"/>
    </source>
</evidence>
<dbReference type="PANTHER" id="PTHR30069:SF29">
    <property type="entry name" value="HEMOGLOBIN AND HEMOGLOBIN-HAPTOGLOBIN-BINDING PROTEIN 1-RELATED"/>
    <property type="match status" value="1"/>
</dbReference>
<evidence type="ECO:0000256" key="6">
    <source>
        <dbReference type="ARBA" id="ARBA00022729"/>
    </source>
</evidence>
<evidence type="ECO:0000256" key="12">
    <source>
        <dbReference type="PROSITE-ProRule" id="PRU01360"/>
    </source>
</evidence>
<accession>A0A3P2ADC4</accession>
<dbReference type="InterPro" id="IPR039426">
    <property type="entry name" value="TonB-dep_rcpt-like"/>
</dbReference>
<dbReference type="Proteomes" id="UP000279562">
    <property type="component" value="Unassembled WGS sequence"/>
</dbReference>
<evidence type="ECO:0000256" key="2">
    <source>
        <dbReference type="ARBA" id="ARBA00022448"/>
    </source>
</evidence>
<dbReference type="FunFam" id="2.60.40.1120:FF:000003">
    <property type="entry name" value="Outer membrane protein Omp121"/>
    <property type="match status" value="1"/>
</dbReference>
<dbReference type="Pfam" id="PF13715">
    <property type="entry name" value="CarbopepD_reg_2"/>
    <property type="match status" value="1"/>
</dbReference>
<keyword evidence="16" id="KW-1185">Reference proteome</keyword>
<evidence type="ECO:0000256" key="9">
    <source>
        <dbReference type="ARBA" id="ARBA00023136"/>
    </source>
</evidence>
<keyword evidence="10" id="KW-0675">Receptor</keyword>
<keyword evidence="6" id="KW-0732">Signal</keyword>
<evidence type="ECO:0000259" key="14">
    <source>
        <dbReference type="SMART" id="SM00965"/>
    </source>
</evidence>
<dbReference type="InterPro" id="IPR023997">
    <property type="entry name" value="TonB-dep_OMP_SusC/RagA_CS"/>
</dbReference>
<evidence type="ECO:0000256" key="4">
    <source>
        <dbReference type="ARBA" id="ARBA00022496"/>
    </source>
</evidence>
<keyword evidence="8 13" id="KW-0798">TonB box</keyword>
<dbReference type="NCBIfam" id="TIGR04056">
    <property type="entry name" value="OMP_RagA_SusC"/>
    <property type="match status" value="1"/>
</dbReference>
<dbReference type="InterPro" id="IPR023996">
    <property type="entry name" value="TonB-dep_OMP_SusC/RagA"/>
</dbReference>
<keyword evidence="9 12" id="KW-0472">Membrane</keyword>
<dbReference type="GO" id="GO:0044718">
    <property type="term" value="P:siderophore transmembrane transport"/>
    <property type="evidence" value="ECO:0007669"/>
    <property type="project" value="TreeGrafter"/>
</dbReference>
<proteinExistence type="inferred from homology"/>
<dbReference type="PROSITE" id="PS52016">
    <property type="entry name" value="TONB_DEPENDENT_REC_3"/>
    <property type="match status" value="1"/>
</dbReference>
<sequence length="1109" mass="123117">MLQIYKKIAERITHKWVFLTFLSLLLLIPTLVSAQNERKITIKQEKITVIQALKVVEKQSKMSINYSDSELMGKDFIDLDLQNVSLPAALDAILKDTGFVYQIQGNYIIITGKKTKTATQASKDIKGKVVDENGEPLIGVNIAVDGSSTGTITDIDGNFSINVPTTSKIIVSYIGYATQLIPVSKTDFYQVIMKQDAEMLDEVVVTALGIKREQKALSYNVQQVKNDAFNTVKDANFMSSLAGKVAGVTINSSSTGAGGAARVVMRGSKSITKDNNALYVIDGIPMFNVSPGGSSDSRLATQGGTDAIADLNPDDIESINMLTGPSAAALYGNDAANGVVLINTKKGNAERTSLTVTNNTTFSNVYMMPEMQNTYGNLDGAFESWGNKTGKRYDPRNFYNTGTNVINTISFSTGTNKNQTYASASTTHSTGIIPNNSYSRYNFSIRNTATFLKDKLTLDIGASYIVQNDKNMTSQGEYFNPIPALYLFPRNGNFDEIRMFERYNVGRDLMVQYWPYEAQGMSLQNPYWIAKRMNRESEKHRFMVNGSLSYKILDWLNVSGRVKLDNSNFRFTQERHATTLGTFAGQNGFYSDIDRTDCSIYADAMLTADKRFEDFTLNANLGASIKDLVHELKGMEGDLAGLANLFTIRNINYNSNFKPKQQGYHDQTQSIFANVELGWKSRLYLTLTGRTDWESMLAFTDTPCFFYPSVGVSAVLSEMFRLPEFISYAKVRGSYSHVGSSFARYLSNPGFAFNEQSHGWATSTTRPAANLKPEDTRSWEIGLNMKLWRNLSVDFTYYRSNTYHQTFSIDEPSSSGFSKGIVQTGNIQNQGIEFALGYTYKKRDFEWNSSYTLTMNRSKVKRLAGGAINPATGEPIEMKELRVATLGAEGYGPRVILREGGSMSDLYVDKELKKDGNGRIWVDSQSGNLGVTTYKEPKKIGSMAPKANMGFHNNFSYKGFNLGVMLSARLGGLVISNTQGVLDYYGVSQATADARNAGGVWVNNGYVDAKKYYQTVGGANGGLGQYYTYDATNIRLSELNFSYTFPRKWFGNAVGITAGFVAKNLWMIYCKAPFDPELTPSTTSNFYQGVDYFMTPSTRNLGFNLKFQF</sequence>
<dbReference type="GO" id="GO:0015344">
    <property type="term" value="F:siderophore uptake transmembrane transporter activity"/>
    <property type="evidence" value="ECO:0007669"/>
    <property type="project" value="TreeGrafter"/>
</dbReference>
<keyword evidence="4" id="KW-0410">Iron transport</keyword>
<keyword evidence="5 12" id="KW-0812">Transmembrane</keyword>
<keyword evidence="3 12" id="KW-1134">Transmembrane beta strand</keyword>
<dbReference type="GO" id="GO:0009279">
    <property type="term" value="C:cell outer membrane"/>
    <property type="evidence" value="ECO:0007669"/>
    <property type="project" value="UniProtKB-SubCell"/>
</dbReference>
<dbReference type="SUPFAM" id="SSF49464">
    <property type="entry name" value="Carboxypeptidase regulatory domain-like"/>
    <property type="match status" value="1"/>
</dbReference>
<dbReference type="Gene3D" id="2.170.130.10">
    <property type="entry name" value="TonB-dependent receptor, plug domain"/>
    <property type="match status" value="1"/>
</dbReference>
<dbReference type="Pfam" id="PF00593">
    <property type="entry name" value="TonB_dep_Rec_b-barrel"/>
    <property type="match status" value="1"/>
</dbReference>
<dbReference type="EMBL" id="RQYF01000003">
    <property type="protein sequence ID" value="RRD93058.1"/>
    <property type="molecule type" value="Genomic_DNA"/>
</dbReference>
<evidence type="ECO:0000256" key="7">
    <source>
        <dbReference type="ARBA" id="ARBA00023004"/>
    </source>
</evidence>
<evidence type="ECO:0000313" key="15">
    <source>
        <dbReference type="EMBL" id="RRD93058.1"/>
    </source>
</evidence>
<dbReference type="SUPFAM" id="SSF56935">
    <property type="entry name" value="Porins"/>
    <property type="match status" value="1"/>
</dbReference>
<dbReference type="InterPro" id="IPR011662">
    <property type="entry name" value="Secretin/TonB_short_N"/>
</dbReference>
<dbReference type="InterPro" id="IPR036942">
    <property type="entry name" value="Beta-barrel_TonB_sf"/>
</dbReference>
<dbReference type="RefSeq" id="WP_125238180.1">
    <property type="nucleotide sequence ID" value="NZ_RQYF01000003.1"/>
</dbReference>
<dbReference type="Pfam" id="PF07660">
    <property type="entry name" value="STN"/>
    <property type="match status" value="1"/>
</dbReference>
<dbReference type="Gene3D" id="2.40.170.20">
    <property type="entry name" value="TonB-dependent receptor, beta-barrel domain"/>
    <property type="match status" value="1"/>
</dbReference>
<evidence type="ECO:0000256" key="13">
    <source>
        <dbReference type="RuleBase" id="RU003357"/>
    </source>
</evidence>
<dbReference type="Gene3D" id="2.60.40.1120">
    <property type="entry name" value="Carboxypeptidase-like, regulatory domain"/>
    <property type="match status" value="1"/>
</dbReference>
<evidence type="ECO:0000313" key="16">
    <source>
        <dbReference type="Proteomes" id="UP000279562"/>
    </source>
</evidence>
<dbReference type="Gene3D" id="3.55.50.30">
    <property type="match status" value="1"/>
</dbReference>
<organism evidence="15 16">
    <name type="scientific">Prevotella heparinolytica</name>
    <dbReference type="NCBI Taxonomy" id="28113"/>
    <lineage>
        <taxon>Bacteria</taxon>
        <taxon>Pseudomonadati</taxon>
        <taxon>Bacteroidota</taxon>
        <taxon>Bacteroidia</taxon>
        <taxon>Bacteroidales</taxon>
        <taxon>Bacteroidaceae</taxon>
        <taxon>Bacteroides</taxon>
    </lineage>
</organism>
<comment type="caution">
    <text evidence="15">The sequence shown here is derived from an EMBL/GenBank/DDBJ whole genome shotgun (WGS) entry which is preliminary data.</text>
</comment>
<dbReference type="AlphaFoldDB" id="A0A3P2ADC4"/>
<keyword evidence="4" id="KW-0406">Ion transport</keyword>
<dbReference type="Pfam" id="PF07715">
    <property type="entry name" value="Plug"/>
    <property type="match status" value="1"/>
</dbReference>
<dbReference type="NCBIfam" id="TIGR04057">
    <property type="entry name" value="SusC_RagA_signa"/>
    <property type="match status" value="1"/>
</dbReference>
<dbReference type="InterPro" id="IPR037066">
    <property type="entry name" value="Plug_dom_sf"/>
</dbReference>
<dbReference type="PANTHER" id="PTHR30069">
    <property type="entry name" value="TONB-DEPENDENT OUTER MEMBRANE RECEPTOR"/>
    <property type="match status" value="1"/>
</dbReference>
<comment type="subcellular location">
    <subcellularLocation>
        <location evidence="1 12">Cell outer membrane</location>
        <topology evidence="1 12">Multi-pass membrane protein</topology>
    </subcellularLocation>
</comment>
<gene>
    <name evidence="15" type="ORF">EII33_01260</name>
</gene>
<evidence type="ECO:0000256" key="3">
    <source>
        <dbReference type="ARBA" id="ARBA00022452"/>
    </source>
</evidence>
<dbReference type="InterPro" id="IPR000531">
    <property type="entry name" value="Beta-barrel_TonB"/>
</dbReference>
<evidence type="ECO:0000256" key="10">
    <source>
        <dbReference type="ARBA" id="ARBA00023170"/>
    </source>
</evidence>
<feature type="domain" description="Secretin/TonB short N-terminal" evidence="14">
    <location>
        <begin position="62"/>
        <end position="113"/>
    </location>
</feature>
<keyword evidence="11 12" id="KW-0998">Cell outer membrane</keyword>
<keyword evidence="7" id="KW-0408">Iron</keyword>
<comment type="similarity">
    <text evidence="12 13">Belongs to the TonB-dependent receptor family.</text>
</comment>
<protein>
    <submittedName>
        <fullName evidence="15">SusC/RagA family TonB-linked outer membrane protein</fullName>
    </submittedName>
</protein>
<name>A0A3P2ADC4_9BACE</name>
<dbReference type="InterPro" id="IPR012910">
    <property type="entry name" value="Plug_dom"/>
</dbReference>
<keyword evidence="2 12" id="KW-0813">Transport</keyword>
<reference evidence="15 16" key="1">
    <citation type="submission" date="2018-11" db="EMBL/GenBank/DDBJ databases">
        <title>Genomes From Bacteria Associated with the Canine Oral Cavity: a Test Case for Automated Genome-Based Taxonomic Assignment.</title>
        <authorList>
            <person name="Coil D.A."/>
            <person name="Jospin G."/>
            <person name="Darling A.E."/>
            <person name="Wallis C."/>
            <person name="Davis I.J."/>
            <person name="Harris S."/>
            <person name="Eisen J.A."/>
            <person name="Holcombe L.J."/>
            <person name="O'Flynn C."/>
        </authorList>
    </citation>
    <scope>NUCLEOTIDE SEQUENCE [LARGE SCALE GENOMIC DNA]</scope>
    <source>
        <strain evidence="15 16">OH1047_COT-310</strain>
    </source>
</reference>
<evidence type="ECO:0000256" key="1">
    <source>
        <dbReference type="ARBA" id="ARBA00004571"/>
    </source>
</evidence>
<evidence type="ECO:0000256" key="11">
    <source>
        <dbReference type="ARBA" id="ARBA00023237"/>
    </source>
</evidence>
<dbReference type="SMART" id="SM00965">
    <property type="entry name" value="STN"/>
    <property type="match status" value="1"/>
</dbReference>
<dbReference type="InterPro" id="IPR008969">
    <property type="entry name" value="CarboxyPept-like_regulatory"/>
</dbReference>